<dbReference type="InterPro" id="IPR001387">
    <property type="entry name" value="Cro/C1-type_HTH"/>
</dbReference>
<accession>A0ABW1E8Q3</accession>
<dbReference type="Pfam" id="PF13443">
    <property type="entry name" value="HTH_26"/>
    <property type="match status" value="1"/>
</dbReference>
<organism evidence="2 3">
    <name type="scientific">Acidicapsa dinghuensis</name>
    <dbReference type="NCBI Taxonomy" id="2218256"/>
    <lineage>
        <taxon>Bacteria</taxon>
        <taxon>Pseudomonadati</taxon>
        <taxon>Acidobacteriota</taxon>
        <taxon>Terriglobia</taxon>
        <taxon>Terriglobales</taxon>
        <taxon>Acidobacteriaceae</taxon>
        <taxon>Acidicapsa</taxon>
    </lineage>
</organism>
<gene>
    <name evidence="2" type="ORF">ACFPT7_00125</name>
</gene>
<evidence type="ECO:0000313" key="3">
    <source>
        <dbReference type="Proteomes" id="UP001596091"/>
    </source>
</evidence>
<dbReference type="SUPFAM" id="SSF47413">
    <property type="entry name" value="lambda repressor-like DNA-binding domains"/>
    <property type="match status" value="1"/>
</dbReference>
<proteinExistence type="predicted"/>
<comment type="caution">
    <text evidence="2">The sequence shown here is derived from an EMBL/GenBank/DDBJ whole genome shotgun (WGS) entry which is preliminary data.</text>
</comment>
<feature type="domain" description="HTH cro/C1-type" evidence="1">
    <location>
        <begin position="6"/>
        <end position="46"/>
    </location>
</feature>
<name>A0ABW1E8Q3_9BACT</name>
<dbReference type="EMBL" id="JBHSPH010000001">
    <property type="protein sequence ID" value="MFC5860689.1"/>
    <property type="molecule type" value="Genomic_DNA"/>
</dbReference>
<reference evidence="3" key="1">
    <citation type="journal article" date="2019" name="Int. J. Syst. Evol. Microbiol.">
        <title>The Global Catalogue of Microorganisms (GCM) 10K type strain sequencing project: providing services to taxonomists for standard genome sequencing and annotation.</title>
        <authorList>
            <consortium name="The Broad Institute Genomics Platform"/>
            <consortium name="The Broad Institute Genome Sequencing Center for Infectious Disease"/>
            <person name="Wu L."/>
            <person name="Ma J."/>
        </authorList>
    </citation>
    <scope>NUCLEOTIDE SEQUENCE [LARGE SCALE GENOMIC DNA]</scope>
    <source>
        <strain evidence="3">JCM 4087</strain>
    </source>
</reference>
<sequence>MSVSLLARQTGLGQPHVSNFLRQHRRLSLDALDLVLDALRMRVEDLFPRPREASAHKTDRLETVPVVPSYVAMHDAYIRASSLQWELKLARELLGTGETRCSNFRRSWDRYVAVQVNAEEARGMAPVVMPGAIVVLDRQYLVFDPIREGEVNLYAVRRMAQRRESRTREAQLSIRHGMALGDVAVLLGHAGSADAELIRLGEETILEELLVGRVVAVLQTTIERE</sequence>
<dbReference type="InterPro" id="IPR010982">
    <property type="entry name" value="Lambda_DNA-bd_dom_sf"/>
</dbReference>
<dbReference type="Gene3D" id="1.10.260.40">
    <property type="entry name" value="lambda repressor-like DNA-binding domains"/>
    <property type="match status" value="1"/>
</dbReference>
<dbReference type="RefSeq" id="WP_263335351.1">
    <property type="nucleotide sequence ID" value="NZ_JAGSYH010000002.1"/>
</dbReference>
<dbReference type="Proteomes" id="UP001596091">
    <property type="component" value="Unassembled WGS sequence"/>
</dbReference>
<keyword evidence="3" id="KW-1185">Reference proteome</keyword>
<evidence type="ECO:0000259" key="1">
    <source>
        <dbReference type="PROSITE" id="PS50943"/>
    </source>
</evidence>
<protein>
    <submittedName>
        <fullName evidence="2">Helix-turn-helix domain-containing protein</fullName>
    </submittedName>
</protein>
<evidence type="ECO:0000313" key="2">
    <source>
        <dbReference type="EMBL" id="MFC5860689.1"/>
    </source>
</evidence>
<dbReference type="PROSITE" id="PS50943">
    <property type="entry name" value="HTH_CROC1"/>
    <property type="match status" value="1"/>
</dbReference>